<protein>
    <submittedName>
        <fullName evidence="2">Uncharacterized protein</fullName>
    </submittedName>
</protein>
<dbReference type="Proteomes" id="UP000177870">
    <property type="component" value="Chromosome"/>
</dbReference>
<gene>
    <name evidence="2" type="ORF">BJP34_21135</name>
</gene>
<accession>A0A1D8TVD1</accession>
<evidence type="ECO:0000313" key="3">
    <source>
        <dbReference type="Proteomes" id="UP000177870"/>
    </source>
</evidence>
<dbReference type="STRING" id="1458985.BJP34_21135"/>
<dbReference type="EMBL" id="CP017599">
    <property type="protein sequence ID" value="AOX01609.1"/>
    <property type="molecule type" value="Genomic_DNA"/>
</dbReference>
<organism evidence="2 3">
    <name type="scientific">Moorena producens PAL-8-15-08-1</name>
    <dbReference type="NCBI Taxonomy" id="1458985"/>
    <lineage>
        <taxon>Bacteria</taxon>
        <taxon>Bacillati</taxon>
        <taxon>Cyanobacteriota</taxon>
        <taxon>Cyanophyceae</taxon>
        <taxon>Coleofasciculales</taxon>
        <taxon>Coleofasciculaceae</taxon>
        <taxon>Moorena</taxon>
    </lineage>
</organism>
<sequence length="70" mass="8057">MQRGLGGSPHERLHQEGIPRWSPLKRGTLRLRSLPNKCNNRYTIFLVLGSREQGAGKREEKTDKKSCVFH</sequence>
<reference evidence="3" key="1">
    <citation type="submission" date="2016-10" db="EMBL/GenBank/DDBJ databases">
        <title>Comparative genomics uncovers the prolific and rare metabolic potential of the cyanobacterial genus Moorea.</title>
        <authorList>
            <person name="Leao T."/>
            <person name="Castelao G."/>
            <person name="Korobeynikov A."/>
            <person name="Monroe E.A."/>
            <person name="Podell S."/>
            <person name="Glukhov E."/>
            <person name="Allen E."/>
            <person name="Gerwick W.H."/>
            <person name="Gerwick L."/>
        </authorList>
    </citation>
    <scope>NUCLEOTIDE SEQUENCE [LARGE SCALE GENOMIC DNA]</scope>
    <source>
        <strain evidence="3">PAL-8-15-08-1</strain>
    </source>
</reference>
<name>A0A1D8TVD1_9CYAN</name>
<dbReference type="KEGG" id="mpro:BJP34_21135"/>
<evidence type="ECO:0000256" key="1">
    <source>
        <dbReference type="SAM" id="MobiDB-lite"/>
    </source>
</evidence>
<dbReference type="AlphaFoldDB" id="A0A1D8TVD1"/>
<evidence type="ECO:0000313" key="2">
    <source>
        <dbReference type="EMBL" id="AOX01609.1"/>
    </source>
</evidence>
<feature type="region of interest" description="Disordered" evidence="1">
    <location>
        <begin position="1"/>
        <end position="20"/>
    </location>
</feature>
<proteinExistence type="predicted"/>